<dbReference type="AlphaFoldDB" id="A0A1A9ZYT5"/>
<evidence type="ECO:0000259" key="1">
    <source>
        <dbReference type="PROSITE" id="PS51750"/>
    </source>
</evidence>
<keyword evidence="3" id="KW-1185">Reference proteome</keyword>
<dbReference type="VEuPathDB" id="VectorBase:GPAI029199"/>
<dbReference type="InterPro" id="IPR003497">
    <property type="entry name" value="BRO_N_domain"/>
</dbReference>
<dbReference type="EnsemblMetazoa" id="GPAI029199-RA">
    <property type="protein sequence ID" value="GPAI029199-PA"/>
    <property type="gene ID" value="GPAI029199"/>
</dbReference>
<evidence type="ECO:0000313" key="3">
    <source>
        <dbReference type="Proteomes" id="UP000092445"/>
    </source>
</evidence>
<dbReference type="Proteomes" id="UP000092445">
    <property type="component" value="Unassembled WGS sequence"/>
</dbReference>
<dbReference type="PANTHER" id="PTHR36180">
    <property type="entry name" value="DNA-BINDING PROTEIN-RELATED-RELATED"/>
    <property type="match status" value="1"/>
</dbReference>
<reference evidence="3" key="1">
    <citation type="submission" date="2014-03" db="EMBL/GenBank/DDBJ databases">
        <authorList>
            <person name="Aksoy S."/>
            <person name="Warren W."/>
            <person name="Wilson R.K."/>
        </authorList>
    </citation>
    <scope>NUCLEOTIDE SEQUENCE [LARGE SCALE GENOMIC DNA]</scope>
    <source>
        <strain evidence="3">IAEA</strain>
    </source>
</reference>
<sequence>MTKITKTQLILFKSADSDIELQGTLYQGRPVFFAVELAKALGYSDPHQALKNHCKSLIRIDSIETTELNLGFYPKGIILAPESDLYRLILKSKLPSAELVQDWVCEEVLPTLRQQGSYSMNAKHRDEGSGLPEYRKARAMQIQMEIAEKTFQWATDLSDAARQTVIAGLINPIAGSEVIPLPVLEEKSYTATQIGKMFNVSANKIGRIANDNNMKTDSYGEYYLDKSRYSTKQVESFRYNDKALKNSTTYSLLSRKQRQANSFDGKDKNELYCTLHLNKAGAGFRSPIHEADVSRYKRFFCVR</sequence>
<dbReference type="SMART" id="SM01040">
    <property type="entry name" value="Bro-N"/>
    <property type="match status" value="1"/>
</dbReference>
<protein>
    <submittedName>
        <fullName evidence="2">Bro-N domain-containing protein</fullName>
    </submittedName>
</protein>
<dbReference type="PANTHER" id="PTHR36180:SF2">
    <property type="entry name" value="BRO FAMILY PROTEIN"/>
    <property type="match status" value="1"/>
</dbReference>
<reference evidence="2" key="2">
    <citation type="submission" date="2020-05" db="UniProtKB">
        <authorList>
            <consortium name="EnsemblMetazoa"/>
        </authorList>
    </citation>
    <scope>IDENTIFICATION</scope>
    <source>
        <strain evidence="2">IAEA</strain>
    </source>
</reference>
<feature type="domain" description="Bro-N" evidence="1">
    <location>
        <begin position="1"/>
        <end position="116"/>
    </location>
</feature>
<organism evidence="2 3">
    <name type="scientific">Glossina pallidipes</name>
    <name type="common">Tsetse fly</name>
    <dbReference type="NCBI Taxonomy" id="7398"/>
    <lineage>
        <taxon>Eukaryota</taxon>
        <taxon>Metazoa</taxon>
        <taxon>Ecdysozoa</taxon>
        <taxon>Arthropoda</taxon>
        <taxon>Hexapoda</taxon>
        <taxon>Insecta</taxon>
        <taxon>Pterygota</taxon>
        <taxon>Neoptera</taxon>
        <taxon>Endopterygota</taxon>
        <taxon>Diptera</taxon>
        <taxon>Brachycera</taxon>
        <taxon>Muscomorpha</taxon>
        <taxon>Hippoboscoidea</taxon>
        <taxon>Glossinidae</taxon>
        <taxon>Glossina</taxon>
    </lineage>
</organism>
<name>A0A1A9ZYT5_GLOPL</name>
<evidence type="ECO:0000313" key="2">
    <source>
        <dbReference type="EnsemblMetazoa" id="GPAI029199-PA"/>
    </source>
</evidence>
<proteinExistence type="predicted"/>
<dbReference type="PROSITE" id="PS51750">
    <property type="entry name" value="BRO_N"/>
    <property type="match status" value="1"/>
</dbReference>
<accession>A0A1A9ZYT5</accession>
<dbReference type="Pfam" id="PF02498">
    <property type="entry name" value="Bro-N"/>
    <property type="match status" value="1"/>
</dbReference>